<feature type="region of interest" description="Disordered" evidence="2">
    <location>
        <begin position="25"/>
        <end position="62"/>
    </location>
</feature>
<feature type="compositionally biased region" description="Polar residues" evidence="2">
    <location>
        <begin position="42"/>
        <end position="61"/>
    </location>
</feature>
<keyword evidence="1" id="KW-0175">Coiled coil</keyword>
<feature type="region of interest" description="Disordered" evidence="2">
    <location>
        <begin position="523"/>
        <end position="544"/>
    </location>
</feature>
<feature type="region of interest" description="Disordered" evidence="2">
    <location>
        <begin position="112"/>
        <end position="142"/>
    </location>
</feature>
<feature type="compositionally biased region" description="Basic and acidic residues" evidence="2">
    <location>
        <begin position="601"/>
        <end position="627"/>
    </location>
</feature>
<evidence type="ECO:0000313" key="4">
    <source>
        <dbReference type="Proteomes" id="UP000800040"/>
    </source>
</evidence>
<feature type="compositionally biased region" description="Polar residues" evidence="2">
    <location>
        <begin position="528"/>
        <end position="541"/>
    </location>
</feature>
<dbReference type="EMBL" id="ML975282">
    <property type="protein sequence ID" value="KAF1835797.1"/>
    <property type="molecule type" value="Genomic_DNA"/>
</dbReference>
<name>A0A6A5KIW2_9PLEO</name>
<proteinExistence type="predicted"/>
<feature type="compositionally biased region" description="Low complexity" evidence="2">
    <location>
        <begin position="129"/>
        <end position="141"/>
    </location>
</feature>
<sequence>MVSLMSTESLLNLFPMFDHRAFEETRKRNTSRSSESLKRRSTTLTQDENTMPPTTAGTQPTGFDLSPPVHFIDEFGCQQRRKGTFLNHTPRDFEMRSSKAVELYQPSIASTENYSRPRTSYRANSLNNSHSSTSPHAYSSSWDSRITETQTIITHGTPVELDSQEVVSPSSPEVYQPPAKPKRRSSSVPVARGLTDQPSSDTLVGQTSREVSVRSANSVTSRPQDKKRQRRQTPFKVTTPSLTKAPRHAPLEPLVAKHRRKASHDTISEMLPHIETDQAGEIGTFGVIQRYFDSQTGGPVSAPVTLCHACSPTPSCIPLPVSPEPVLLEATKEPITSCPITELHLPEEPPPAVPDRSPKRLTNPSFPIHIKSTLSIDNEFSFTCEAQHSPYHDDESLNDVLHVPEKQTTKRLDVGQADAAGSSNLGRLAPPILSHDALTASADLGLNDLSYYLKHTGPTTELQPTVKQHRKRMKLFKVKQRKSLAARVGSVEGSPQRARKQAPIPTCAREMTTSGGAKHLRIVIPTESPRNTQSDSVPKTPQRSRHVAISFTKEMLNPLGSPDVERLLSNLEAPRRSFSEPVPVSPRSPRRRPPKSPRAVPVEDHPLAIPEERRSREDQTRARKLRDLQRIKRKPLPAYYEPKDQHANAVTGALPTPAHSPEPLNDSALELDGGHDEKMEQESSISKMAQMQERIVMLQRQNTELTEALAKIVGLELENGDLRAEDVLKAFRQVRFSRE</sequence>
<evidence type="ECO:0000256" key="2">
    <source>
        <dbReference type="SAM" id="MobiDB-lite"/>
    </source>
</evidence>
<keyword evidence="4" id="KW-1185">Reference proteome</keyword>
<feature type="compositionally biased region" description="Polar residues" evidence="2">
    <location>
        <begin position="112"/>
        <end position="128"/>
    </location>
</feature>
<feature type="compositionally biased region" description="Polar residues" evidence="2">
    <location>
        <begin position="196"/>
        <end position="222"/>
    </location>
</feature>
<dbReference type="AlphaFoldDB" id="A0A6A5KIW2"/>
<protein>
    <submittedName>
        <fullName evidence="3">Uncharacterized protein</fullName>
    </submittedName>
</protein>
<gene>
    <name evidence="3" type="ORF">BDW02DRAFT_629336</name>
</gene>
<dbReference type="Proteomes" id="UP000800040">
    <property type="component" value="Unassembled WGS sequence"/>
</dbReference>
<feature type="region of interest" description="Disordered" evidence="2">
    <location>
        <begin position="158"/>
        <end position="245"/>
    </location>
</feature>
<feature type="compositionally biased region" description="Low complexity" evidence="2">
    <location>
        <begin position="164"/>
        <end position="177"/>
    </location>
</feature>
<evidence type="ECO:0000313" key="3">
    <source>
        <dbReference type="EMBL" id="KAF1835797.1"/>
    </source>
</evidence>
<dbReference type="OrthoDB" id="3675887at2759"/>
<organism evidence="3 4">
    <name type="scientific">Decorospora gaudefroyi</name>
    <dbReference type="NCBI Taxonomy" id="184978"/>
    <lineage>
        <taxon>Eukaryota</taxon>
        <taxon>Fungi</taxon>
        <taxon>Dikarya</taxon>
        <taxon>Ascomycota</taxon>
        <taxon>Pezizomycotina</taxon>
        <taxon>Dothideomycetes</taxon>
        <taxon>Pleosporomycetidae</taxon>
        <taxon>Pleosporales</taxon>
        <taxon>Pleosporineae</taxon>
        <taxon>Pleosporaceae</taxon>
        <taxon>Decorospora</taxon>
    </lineage>
</organism>
<accession>A0A6A5KIW2</accession>
<reference evidence="3" key="1">
    <citation type="submission" date="2020-01" db="EMBL/GenBank/DDBJ databases">
        <authorList>
            <consortium name="DOE Joint Genome Institute"/>
            <person name="Haridas S."/>
            <person name="Albert R."/>
            <person name="Binder M."/>
            <person name="Bloem J."/>
            <person name="Labutti K."/>
            <person name="Salamov A."/>
            <person name="Andreopoulos B."/>
            <person name="Baker S.E."/>
            <person name="Barry K."/>
            <person name="Bills G."/>
            <person name="Bluhm B.H."/>
            <person name="Cannon C."/>
            <person name="Castanera R."/>
            <person name="Culley D.E."/>
            <person name="Daum C."/>
            <person name="Ezra D."/>
            <person name="Gonzalez J.B."/>
            <person name="Henrissat B."/>
            <person name="Kuo A."/>
            <person name="Liang C."/>
            <person name="Lipzen A."/>
            <person name="Lutzoni F."/>
            <person name="Magnuson J."/>
            <person name="Mondo S."/>
            <person name="Nolan M."/>
            <person name="Ohm R."/>
            <person name="Pangilinan J."/>
            <person name="Park H.-J."/>
            <person name="Ramirez L."/>
            <person name="Alfaro M."/>
            <person name="Sun H."/>
            <person name="Tritt A."/>
            <person name="Yoshinaga Y."/>
            <person name="Zwiers L.-H."/>
            <person name="Turgeon B.G."/>
            <person name="Goodwin S.B."/>
            <person name="Spatafora J.W."/>
            <person name="Crous P.W."/>
            <person name="Grigoriev I.V."/>
        </authorList>
    </citation>
    <scope>NUCLEOTIDE SEQUENCE</scope>
    <source>
        <strain evidence="3">P77</strain>
    </source>
</reference>
<feature type="coiled-coil region" evidence="1">
    <location>
        <begin position="688"/>
        <end position="725"/>
    </location>
</feature>
<feature type="region of interest" description="Disordered" evidence="2">
    <location>
        <begin position="576"/>
        <end position="627"/>
    </location>
</feature>
<evidence type="ECO:0000256" key="1">
    <source>
        <dbReference type="SAM" id="Coils"/>
    </source>
</evidence>